<organism evidence="1 2">
    <name type="scientific">Ixodes persulcatus</name>
    <name type="common">Taiga tick</name>
    <dbReference type="NCBI Taxonomy" id="34615"/>
    <lineage>
        <taxon>Eukaryota</taxon>
        <taxon>Metazoa</taxon>
        <taxon>Ecdysozoa</taxon>
        <taxon>Arthropoda</taxon>
        <taxon>Chelicerata</taxon>
        <taxon>Arachnida</taxon>
        <taxon>Acari</taxon>
        <taxon>Parasitiformes</taxon>
        <taxon>Ixodida</taxon>
        <taxon>Ixodoidea</taxon>
        <taxon>Ixodidae</taxon>
        <taxon>Ixodinae</taxon>
        <taxon>Ixodes</taxon>
    </lineage>
</organism>
<dbReference type="Proteomes" id="UP000805193">
    <property type="component" value="Unassembled WGS sequence"/>
</dbReference>
<name>A0AC60PJZ0_IXOPE</name>
<proteinExistence type="predicted"/>
<evidence type="ECO:0000313" key="2">
    <source>
        <dbReference type="Proteomes" id="UP000805193"/>
    </source>
</evidence>
<gene>
    <name evidence="1" type="ORF">HPB47_003273</name>
</gene>
<comment type="caution">
    <text evidence="1">The sequence shown here is derived from an EMBL/GenBank/DDBJ whole genome shotgun (WGS) entry which is preliminary data.</text>
</comment>
<accession>A0AC60PJZ0</accession>
<evidence type="ECO:0000313" key="1">
    <source>
        <dbReference type="EMBL" id="KAG0420813.1"/>
    </source>
</evidence>
<dbReference type="EMBL" id="JABSTQ010010471">
    <property type="protein sequence ID" value="KAG0420813.1"/>
    <property type="molecule type" value="Genomic_DNA"/>
</dbReference>
<sequence length="783" mass="88294">MSRDENIPFAFDADHWVRHPPDRTNLTQDRVWSYLKKDSSFRQAHRGWSFKEEGYTVHRHDCAKAWSTAEEPAPIPSCSRPRSKRADQVFERAADPSNVTRSPKPPERSMKYNMAASLTSQEEQLVKDFMKVVNDQRISHSAGLLTWNAAVKFMMARKFDIRRALALYEAHENTRYREGLCTFDPTTDPLKGELETGKFTVLPTRDSSGAAITMFTASKHWPLESSHRVTLQGVVYQLDVALESLESQRCGIVFIYNMTGSRYQNFDYELSQKILNLLKGAYPARLKKVLIVSAPLWFKAPFRILRLFVREKLRDRVTTVSLDQLSLHVPYNALPRELGGNLSLNHKAWLLHCLKSMANRYSASSGEAPPPLPALVQPPLGEEDLTEGEEDASSAALPTPADLLVGVHEKHNCEEREKEVEVIKHQGDGQDPAAEPPSEAPPPVAEEEEECPSSASSSSQWEGQGGVTLEEFIGQLQVKGRKGLYQEYSQLKARGPQGTFLTARLKANQCKNRYTDVLCYDHSRVALARRGDDEDSTYINANFVDGYRHKNAFISTQGPLPKTYCDFWRMVWEQRCAVIVMTTRTFERGRGKCGQYWPAAVKASADFDGLFRVTTLSADPKPDYIQAELELHNYETKETRLVSHLQFTSWPDYGVPDSALAMLAFRGVVREKQAQALASMEPKWEGHPLGPPIVVHCSAGIGRTGTFITLDICILQLEEEGRVDVRSTVERIRSQRAFSIQMPDQYVFCHLALLEFALLRGLLQDVALDGFEDDDDRGGSDSE</sequence>
<reference evidence="1 2" key="1">
    <citation type="journal article" date="2020" name="Cell">
        <title>Large-Scale Comparative Analyses of Tick Genomes Elucidate Their Genetic Diversity and Vector Capacities.</title>
        <authorList>
            <consortium name="Tick Genome and Microbiome Consortium (TIGMIC)"/>
            <person name="Jia N."/>
            <person name="Wang J."/>
            <person name="Shi W."/>
            <person name="Du L."/>
            <person name="Sun Y."/>
            <person name="Zhan W."/>
            <person name="Jiang J.F."/>
            <person name="Wang Q."/>
            <person name="Zhang B."/>
            <person name="Ji P."/>
            <person name="Bell-Sakyi L."/>
            <person name="Cui X.M."/>
            <person name="Yuan T.T."/>
            <person name="Jiang B.G."/>
            <person name="Yang W.F."/>
            <person name="Lam T.T."/>
            <person name="Chang Q.C."/>
            <person name="Ding S.J."/>
            <person name="Wang X.J."/>
            <person name="Zhu J.G."/>
            <person name="Ruan X.D."/>
            <person name="Zhao L."/>
            <person name="Wei J.T."/>
            <person name="Ye R.Z."/>
            <person name="Que T.C."/>
            <person name="Du C.H."/>
            <person name="Zhou Y.H."/>
            <person name="Cheng J.X."/>
            <person name="Dai P.F."/>
            <person name="Guo W.B."/>
            <person name="Han X.H."/>
            <person name="Huang E.J."/>
            <person name="Li L.F."/>
            <person name="Wei W."/>
            <person name="Gao Y.C."/>
            <person name="Liu J.Z."/>
            <person name="Shao H.Z."/>
            <person name="Wang X."/>
            <person name="Wang C.C."/>
            <person name="Yang T.C."/>
            <person name="Huo Q.B."/>
            <person name="Li W."/>
            <person name="Chen H.Y."/>
            <person name="Chen S.E."/>
            <person name="Zhou L.G."/>
            <person name="Ni X.B."/>
            <person name="Tian J.H."/>
            <person name="Sheng Y."/>
            <person name="Liu T."/>
            <person name="Pan Y.S."/>
            <person name="Xia L.Y."/>
            <person name="Li J."/>
            <person name="Zhao F."/>
            <person name="Cao W.C."/>
        </authorList>
    </citation>
    <scope>NUCLEOTIDE SEQUENCE [LARGE SCALE GENOMIC DNA]</scope>
    <source>
        <strain evidence="1">Iper-2018</strain>
    </source>
</reference>
<keyword evidence="2" id="KW-1185">Reference proteome</keyword>
<protein>
    <submittedName>
        <fullName evidence="1">Uncharacterized protein</fullName>
    </submittedName>
</protein>